<keyword evidence="2" id="KW-1185">Reference proteome</keyword>
<dbReference type="Proteomes" id="UP001464387">
    <property type="component" value="Unassembled WGS sequence"/>
</dbReference>
<organism evidence="1 2">
    <name type="scientific">Mesorhizobium opportunistum</name>
    <dbReference type="NCBI Taxonomy" id="593909"/>
    <lineage>
        <taxon>Bacteria</taxon>
        <taxon>Pseudomonadati</taxon>
        <taxon>Pseudomonadota</taxon>
        <taxon>Alphaproteobacteria</taxon>
        <taxon>Hyphomicrobiales</taxon>
        <taxon>Phyllobacteriaceae</taxon>
        <taxon>Mesorhizobium</taxon>
    </lineage>
</organism>
<evidence type="ECO:0000313" key="1">
    <source>
        <dbReference type="EMBL" id="MER8932418.1"/>
    </source>
</evidence>
<name>A0ABV1YB71_9HYPH</name>
<comment type="caution">
    <text evidence="1">The sequence shown here is derived from an EMBL/GenBank/DDBJ whole genome shotgun (WGS) entry which is preliminary data.</text>
</comment>
<sequence length="63" mass="7165">MTGAEDEVSIVFHRRRTAETAITPNEIEWIEFIRLASGDTDPSPTLSRVQTLRQIFQEASSCR</sequence>
<dbReference type="EMBL" id="JAMYPJ010000005">
    <property type="protein sequence ID" value="MER8932418.1"/>
    <property type="molecule type" value="Genomic_DNA"/>
</dbReference>
<accession>A0ABV1YB71</accession>
<evidence type="ECO:0000313" key="2">
    <source>
        <dbReference type="Proteomes" id="UP001464387"/>
    </source>
</evidence>
<reference evidence="1 2" key="1">
    <citation type="journal article" date="2024" name="Proc. Natl. Acad. Sci. U.S.A.">
        <title>The evolutionary genomics of adaptation to stress in wild rhizobium bacteria.</title>
        <authorList>
            <person name="Kehlet-Delgado H."/>
            <person name="Montoya A.P."/>
            <person name="Jensen K.T."/>
            <person name="Wendlandt C.E."/>
            <person name="Dexheimer C."/>
            <person name="Roberts M."/>
            <person name="Torres Martinez L."/>
            <person name="Friesen M.L."/>
            <person name="Griffitts J.S."/>
            <person name="Porter S.S."/>
        </authorList>
    </citation>
    <scope>NUCLEOTIDE SEQUENCE [LARGE SCALE GENOMIC DNA]</scope>
    <source>
        <strain evidence="1 2">M0729</strain>
    </source>
</reference>
<gene>
    <name evidence="1" type="ORF">NKI33_05510</name>
</gene>
<proteinExistence type="predicted"/>
<protein>
    <submittedName>
        <fullName evidence="1">Uncharacterized protein</fullName>
    </submittedName>
</protein>
<dbReference type="RefSeq" id="WP_352567869.1">
    <property type="nucleotide sequence ID" value="NZ_JAMYMY010000004.1"/>
</dbReference>